<feature type="compositionally biased region" description="Basic and acidic residues" evidence="1">
    <location>
        <begin position="46"/>
        <end position="65"/>
    </location>
</feature>
<gene>
    <name evidence="2" type="ORF">BJ989_000580</name>
</gene>
<organism evidence="2 3">
    <name type="scientific">Nocardioides perillae</name>
    <dbReference type="NCBI Taxonomy" id="1119534"/>
    <lineage>
        <taxon>Bacteria</taxon>
        <taxon>Bacillati</taxon>
        <taxon>Actinomycetota</taxon>
        <taxon>Actinomycetes</taxon>
        <taxon>Propionibacteriales</taxon>
        <taxon>Nocardioidaceae</taxon>
        <taxon>Nocardioides</taxon>
    </lineage>
</organism>
<dbReference type="Proteomes" id="UP000544110">
    <property type="component" value="Unassembled WGS sequence"/>
</dbReference>
<proteinExistence type="predicted"/>
<dbReference type="EMBL" id="JACCAC010000001">
    <property type="protein sequence ID" value="NYG54276.1"/>
    <property type="molecule type" value="Genomic_DNA"/>
</dbReference>
<dbReference type="AlphaFoldDB" id="A0A7Y9RPQ5"/>
<evidence type="ECO:0000256" key="1">
    <source>
        <dbReference type="SAM" id="MobiDB-lite"/>
    </source>
</evidence>
<feature type="compositionally biased region" description="Basic and acidic residues" evidence="1">
    <location>
        <begin position="147"/>
        <end position="157"/>
    </location>
</feature>
<feature type="region of interest" description="Disordered" evidence="1">
    <location>
        <begin position="1"/>
        <end position="94"/>
    </location>
</feature>
<protein>
    <submittedName>
        <fullName evidence="2">Uncharacterized protein</fullName>
    </submittedName>
</protein>
<name>A0A7Y9RPQ5_9ACTN</name>
<sequence length="439" mass="46291">MSPARSPADWVAHLRSGGTTPWPAFRDGAPADPAGPADPAVPADPALRRADPTRSRAERMTHAGEAEGPVGARHADPTPPRAERTTHDAGHPRHFPGAQQLELLRRLTLAAGQPVPAALADRVLSAGTTGRGHPDLDLVGAAGAPDPRGDSRGETRGVDPTALPAEELLRVAVGLLAEDLAATPPPTVEAPVWSVLLRRRYRVVGDPRLADPVREELARRGRTIGGRDARVLVLGTGTEQMLADAWVSRFLDVGAPPWTAWLAEWAGRDAVPTRVDLAAAARTWAGRAGTRRLVVVLDPTALPRLVRSRTLPAPPDPVPAHAAELARRVAEVLGLLVEPRRREVLVGRTLLPWVAAVARRADPLAPPPGVPPRLRPWLERSARRLHDEVFAGGYPVVGDPERLLDDHEGVVPTTAGALDVAIAALLGGGPADLPGGGPA</sequence>
<keyword evidence="3" id="KW-1185">Reference proteome</keyword>
<feature type="compositionally biased region" description="Low complexity" evidence="1">
    <location>
        <begin position="23"/>
        <end position="45"/>
    </location>
</feature>
<accession>A0A7Y9RPQ5</accession>
<comment type="caution">
    <text evidence="2">The sequence shown here is derived from an EMBL/GenBank/DDBJ whole genome shotgun (WGS) entry which is preliminary data.</text>
</comment>
<dbReference type="RefSeq" id="WP_179516930.1">
    <property type="nucleotide sequence ID" value="NZ_JACCAC010000001.1"/>
</dbReference>
<feature type="region of interest" description="Disordered" evidence="1">
    <location>
        <begin position="129"/>
        <end position="161"/>
    </location>
</feature>
<evidence type="ECO:0000313" key="3">
    <source>
        <dbReference type="Proteomes" id="UP000544110"/>
    </source>
</evidence>
<evidence type="ECO:0000313" key="2">
    <source>
        <dbReference type="EMBL" id="NYG54276.1"/>
    </source>
</evidence>
<reference evidence="2 3" key="1">
    <citation type="submission" date="2020-07" db="EMBL/GenBank/DDBJ databases">
        <title>Sequencing the genomes of 1000 actinobacteria strains.</title>
        <authorList>
            <person name="Klenk H.-P."/>
        </authorList>
    </citation>
    <scope>NUCLEOTIDE SEQUENCE [LARGE SCALE GENOMIC DNA]</scope>
    <source>
        <strain evidence="2 3">DSM 24552</strain>
    </source>
</reference>
<feature type="compositionally biased region" description="Basic and acidic residues" evidence="1">
    <location>
        <begin position="73"/>
        <end position="91"/>
    </location>
</feature>